<evidence type="ECO:0000256" key="1">
    <source>
        <dbReference type="SAM" id="Phobius"/>
    </source>
</evidence>
<sequence>MDTIRWIVVCVVLLPAAVYTTFNFGLAVRNLIFYADRGPSWIPLVGFLAAIVGLLAVPKNDSTVSGVAVFAFATFILFDVSYIAVGVFNAVRSRLTGRPPS</sequence>
<gene>
    <name evidence="2" type="ORF">Pla22_47320</name>
</gene>
<reference evidence="2 3" key="1">
    <citation type="submission" date="2019-02" db="EMBL/GenBank/DDBJ databases">
        <title>Deep-cultivation of Planctomycetes and their phenomic and genomic characterization uncovers novel biology.</title>
        <authorList>
            <person name="Wiegand S."/>
            <person name="Jogler M."/>
            <person name="Boedeker C."/>
            <person name="Pinto D."/>
            <person name="Vollmers J."/>
            <person name="Rivas-Marin E."/>
            <person name="Kohn T."/>
            <person name="Peeters S.H."/>
            <person name="Heuer A."/>
            <person name="Rast P."/>
            <person name="Oberbeckmann S."/>
            <person name="Bunk B."/>
            <person name="Jeske O."/>
            <person name="Meyerdierks A."/>
            <person name="Storesund J.E."/>
            <person name="Kallscheuer N."/>
            <person name="Luecker S."/>
            <person name="Lage O.M."/>
            <person name="Pohl T."/>
            <person name="Merkel B.J."/>
            <person name="Hornburger P."/>
            <person name="Mueller R.-W."/>
            <person name="Bruemmer F."/>
            <person name="Labrenz M."/>
            <person name="Spormann A.M."/>
            <person name="Op Den Camp H."/>
            <person name="Overmann J."/>
            <person name="Amann R."/>
            <person name="Jetten M.S.M."/>
            <person name="Mascher T."/>
            <person name="Medema M.H."/>
            <person name="Devos D.P."/>
            <person name="Kaster A.-K."/>
            <person name="Ovreas L."/>
            <person name="Rohde M."/>
            <person name="Galperin M.Y."/>
            <person name="Jogler C."/>
        </authorList>
    </citation>
    <scope>NUCLEOTIDE SEQUENCE [LARGE SCALE GENOMIC DNA]</scope>
    <source>
        <strain evidence="2 3">Pla22</strain>
    </source>
</reference>
<dbReference type="EMBL" id="SJPI01000003">
    <property type="protein sequence ID" value="TWT49535.1"/>
    <property type="molecule type" value="Genomic_DNA"/>
</dbReference>
<dbReference type="Proteomes" id="UP000316598">
    <property type="component" value="Unassembled WGS sequence"/>
</dbReference>
<dbReference type="AlphaFoldDB" id="A0A5C5WHH3"/>
<accession>A0A5C5WHH3</accession>
<name>A0A5C5WHH3_9BACT</name>
<keyword evidence="3" id="KW-1185">Reference proteome</keyword>
<feature type="transmembrane region" description="Helical" evidence="1">
    <location>
        <begin position="69"/>
        <end position="91"/>
    </location>
</feature>
<keyword evidence="1" id="KW-1133">Transmembrane helix</keyword>
<organism evidence="2 3">
    <name type="scientific">Rubripirellula amarantea</name>
    <dbReference type="NCBI Taxonomy" id="2527999"/>
    <lineage>
        <taxon>Bacteria</taxon>
        <taxon>Pseudomonadati</taxon>
        <taxon>Planctomycetota</taxon>
        <taxon>Planctomycetia</taxon>
        <taxon>Pirellulales</taxon>
        <taxon>Pirellulaceae</taxon>
        <taxon>Rubripirellula</taxon>
    </lineage>
</organism>
<dbReference type="RefSeq" id="WP_146517027.1">
    <property type="nucleotide sequence ID" value="NZ_SJPI01000003.1"/>
</dbReference>
<feature type="transmembrane region" description="Helical" evidence="1">
    <location>
        <begin position="40"/>
        <end position="57"/>
    </location>
</feature>
<keyword evidence="1" id="KW-0812">Transmembrane</keyword>
<comment type="caution">
    <text evidence="2">The sequence shown here is derived from an EMBL/GenBank/DDBJ whole genome shotgun (WGS) entry which is preliminary data.</text>
</comment>
<feature type="transmembrane region" description="Helical" evidence="1">
    <location>
        <begin position="6"/>
        <end position="28"/>
    </location>
</feature>
<proteinExistence type="predicted"/>
<evidence type="ECO:0000313" key="3">
    <source>
        <dbReference type="Proteomes" id="UP000316598"/>
    </source>
</evidence>
<protein>
    <submittedName>
        <fullName evidence="2">Uncharacterized protein</fullName>
    </submittedName>
</protein>
<evidence type="ECO:0000313" key="2">
    <source>
        <dbReference type="EMBL" id="TWT49535.1"/>
    </source>
</evidence>
<keyword evidence="1" id="KW-0472">Membrane</keyword>